<evidence type="ECO:0000313" key="2">
    <source>
        <dbReference type="Proteomes" id="UP000001861"/>
    </source>
</evidence>
<protein>
    <submittedName>
        <fullName evidence="1">Uncharacterized protein</fullName>
    </submittedName>
</protein>
<dbReference type="KEGG" id="cci:CC1G_06344"/>
<keyword evidence="2" id="KW-1185">Reference proteome</keyword>
<gene>
    <name evidence="1" type="ORF">CC1G_06344</name>
</gene>
<dbReference type="InParanoid" id="A8NTL3"/>
<proteinExistence type="predicted"/>
<name>A8NTL3_COPC7</name>
<evidence type="ECO:0000313" key="1">
    <source>
        <dbReference type="EMBL" id="EAU85631.2"/>
    </source>
</evidence>
<reference evidence="1 2" key="1">
    <citation type="journal article" date="2010" name="Proc. Natl. Acad. Sci. U.S.A.">
        <title>Insights into evolution of multicellular fungi from the assembled chromosomes of the mushroom Coprinopsis cinerea (Coprinus cinereus).</title>
        <authorList>
            <person name="Stajich J.E."/>
            <person name="Wilke S.K."/>
            <person name="Ahren D."/>
            <person name="Au C.H."/>
            <person name="Birren B.W."/>
            <person name="Borodovsky M."/>
            <person name="Burns C."/>
            <person name="Canback B."/>
            <person name="Casselton L.A."/>
            <person name="Cheng C.K."/>
            <person name="Deng J."/>
            <person name="Dietrich F.S."/>
            <person name="Fargo D.C."/>
            <person name="Farman M.L."/>
            <person name="Gathman A.C."/>
            <person name="Goldberg J."/>
            <person name="Guigo R."/>
            <person name="Hoegger P.J."/>
            <person name="Hooker J.B."/>
            <person name="Huggins A."/>
            <person name="James T.Y."/>
            <person name="Kamada T."/>
            <person name="Kilaru S."/>
            <person name="Kodira C."/>
            <person name="Kues U."/>
            <person name="Kupfer D."/>
            <person name="Kwan H.S."/>
            <person name="Lomsadze A."/>
            <person name="Li W."/>
            <person name="Lilly W.W."/>
            <person name="Ma L.J."/>
            <person name="Mackey A.J."/>
            <person name="Manning G."/>
            <person name="Martin F."/>
            <person name="Muraguchi H."/>
            <person name="Natvig D.O."/>
            <person name="Palmerini H."/>
            <person name="Ramesh M.A."/>
            <person name="Rehmeyer C.J."/>
            <person name="Roe B.A."/>
            <person name="Shenoy N."/>
            <person name="Stanke M."/>
            <person name="Ter-Hovhannisyan V."/>
            <person name="Tunlid A."/>
            <person name="Velagapudi R."/>
            <person name="Vision T.J."/>
            <person name="Zeng Q."/>
            <person name="Zolan M.E."/>
            <person name="Pukkila P.J."/>
        </authorList>
    </citation>
    <scope>NUCLEOTIDE SEQUENCE [LARGE SCALE GENOMIC DNA]</scope>
    <source>
        <strain evidence="2">Okayama-7 / 130 / ATCC MYA-4618 / FGSC 9003</strain>
    </source>
</reference>
<dbReference type="PANTHER" id="PTHR12840">
    <property type="entry name" value="NADH-UBIQUINONE OXIDOREDUCTASE ASHI SUBUNIT"/>
    <property type="match status" value="1"/>
</dbReference>
<dbReference type="AlphaFoldDB" id="A8NTL3"/>
<dbReference type="eggNOG" id="ENOG502S52G">
    <property type="taxonomic scope" value="Eukaryota"/>
</dbReference>
<dbReference type="STRING" id="240176.A8NTL3"/>
<dbReference type="RefSeq" id="XP_001836259.2">
    <property type="nucleotide sequence ID" value="XM_001836207.2"/>
</dbReference>
<comment type="caution">
    <text evidence="1">The sequence shown here is derived from an EMBL/GenBank/DDBJ whole genome shotgun (WGS) entry which is preliminary data.</text>
</comment>
<accession>A8NTL3</accession>
<dbReference type="VEuPathDB" id="FungiDB:CC1G_06344"/>
<dbReference type="GeneID" id="6012800"/>
<sequence>MSSTHALRRASALTLASRRPVAQVIPVALRARSRSNLPEEPDPQLNGYPQLPWVPKGSLPARGWDDMLERRNFGEPLHEQEEVLSMWGPDVPPVPPQTALRHFLFAVTAFIGAGFTIKYYLTPDAPAIKREYPYNGLIKELGGLEENKASISDFCAAPRENGKSRRLGMNFARVGLDLLVVRFPQ</sequence>
<dbReference type="InterPro" id="IPR008699">
    <property type="entry name" value="NDUFB8"/>
</dbReference>
<dbReference type="EMBL" id="AACS02000004">
    <property type="protein sequence ID" value="EAU85631.2"/>
    <property type="molecule type" value="Genomic_DNA"/>
</dbReference>
<dbReference type="Proteomes" id="UP000001861">
    <property type="component" value="Unassembled WGS sequence"/>
</dbReference>
<dbReference type="OMA" id="GEPCHED"/>
<dbReference type="HOGENOM" id="CLU_100674_1_0_1"/>
<dbReference type="GO" id="GO:0005739">
    <property type="term" value="C:mitochondrion"/>
    <property type="evidence" value="ECO:0007669"/>
    <property type="project" value="InterPro"/>
</dbReference>
<dbReference type="PANTHER" id="PTHR12840:SF1">
    <property type="entry name" value="NADH DEHYDROGENASE [UBIQUINONE] 1 BETA SUBCOMPLEX SUBUNIT 8, MITOCHONDRIAL"/>
    <property type="match status" value="1"/>
</dbReference>
<organism evidence="1 2">
    <name type="scientific">Coprinopsis cinerea (strain Okayama-7 / 130 / ATCC MYA-4618 / FGSC 9003)</name>
    <name type="common">Inky cap fungus</name>
    <name type="synonym">Hormographiella aspergillata</name>
    <dbReference type="NCBI Taxonomy" id="240176"/>
    <lineage>
        <taxon>Eukaryota</taxon>
        <taxon>Fungi</taxon>
        <taxon>Dikarya</taxon>
        <taxon>Basidiomycota</taxon>
        <taxon>Agaricomycotina</taxon>
        <taxon>Agaricomycetes</taxon>
        <taxon>Agaricomycetidae</taxon>
        <taxon>Agaricales</taxon>
        <taxon>Agaricineae</taxon>
        <taxon>Psathyrellaceae</taxon>
        <taxon>Coprinopsis</taxon>
    </lineage>
</organism>
<dbReference type="OrthoDB" id="2014058at2759"/>